<sequence>MTEKELIEREELLEDILDALEDGDYEEAEDLADEAIDAFPEEAFGYYYVGEAMFLQGDIDDAIAYYQQAIEKASDNPDYKARLALMHAKLNEEEKAKQIYKSILDVHGDHVDTLVAMGVYASNENALEEALGYLDRALEVSPDYDVAYRIRAIVHTSLGNYTEALEDIEKALESNKDDRELWLQKINLYGMSGNVKATEQAYKDWISQAPEDTSRHSGQAAFYAEQGNYQGAEMAYTEAIDRELYGDYAALSSILGRAWACLHQGNTTGAVDDFSRVIKLDAKLVDSYIGIAEARVKDGLMEAAITYLDLGLDIVLDNKWMLYNKKGVIHVQAEQWEAAAAAFQGLLDMDDEEANAEGHFSMGKLYQAKGDLEAAFRSWRKASDIFHLEAEECIEKYCTPFLSVELKEKEQALLGGMEDAFKTNKQSTFLKPIFNKFWKVDIKTTSSKNPMFAKMPAKMEKQIMGLLENICLGLDYKGVVVLNPGQDSVRMLYTIKNESAKVTVINGIPLNGNTEREFTLGVAGKHLTLKGFGDEGADVELSMESVDTASLPKNVQRELKKLVDQGDLDLMSDEFRALL</sequence>
<evidence type="ECO:0000256" key="1">
    <source>
        <dbReference type="ARBA" id="ARBA00022737"/>
    </source>
</evidence>
<protein>
    <submittedName>
        <fullName evidence="4">Uncharacterized protein</fullName>
    </submittedName>
</protein>
<name>A0A6S6SLW1_9BACT</name>
<organism evidence="4">
    <name type="scientific">uncultured Aureispira sp</name>
    <dbReference type="NCBI Taxonomy" id="1331704"/>
    <lineage>
        <taxon>Bacteria</taxon>
        <taxon>Pseudomonadati</taxon>
        <taxon>Bacteroidota</taxon>
        <taxon>Saprospiria</taxon>
        <taxon>Saprospirales</taxon>
        <taxon>Saprospiraceae</taxon>
        <taxon>Aureispira</taxon>
        <taxon>environmental samples</taxon>
    </lineage>
</organism>
<feature type="repeat" description="TPR" evidence="3">
    <location>
        <begin position="43"/>
        <end position="76"/>
    </location>
</feature>
<dbReference type="InterPro" id="IPR019734">
    <property type="entry name" value="TPR_rpt"/>
</dbReference>
<evidence type="ECO:0000256" key="3">
    <source>
        <dbReference type="PROSITE-ProRule" id="PRU00339"/>
    </source>
</evidence>
<keyword evidence="2 3" id="KW-0802">TPR repeat</keyword>
<dbReference type="Gene3D" id="1.25.40.10">
    <property type="entry name" value="Tetratricopeptide repeat domain"/>
    <property type="match status" value="3"/>
</dbReference>
<gene>
    <name evidence="4" type="ORF">HELGO_WM34192</name>
</gene>
<accession>A0A6S6SLW1</accession>
<dbReference type="PANTHER" id="PTHR44858:SF1">
    <property type="entry name" value="UDP-N-ACETYLGLUCOSAMINE--PEPTIDE N-ACETYLGLUCOSAMINYLTRANSFERASE SPINDLY-RELATED"/>
    <property type="match status" value="1"/>
</dbReference>
<reference evidence="4" key="1">
    <citation type="submission" date="2020-01" db="EMBL/GenBank/DDBJ databases">
        <authorList>
            <person name="Meier V. D."/>
            <person name="Meier V D."/>
        </authorList>
    </citation>
    <scope>NUCLEOTIDE SEQUENCE</scope>
    <source>
        <strain evidence="4">HLG_WM_MAG_10</strain>
    </source>
</reference>
<feature type="repeat" description="TPR" evidence="3">
    <location>
        <begin position="111"/>
        <end position="144"/>
    </location>
</feature>
<dbReference type="GO" id="GO:0046813">
    <property type="term" value="P:receptor-mediated virion attachment to host cell"/>
    <property type="evidence" value="ECO:0007669"/>
    <property type="project" value="TreeGrafter"/>
</dbReference>
<evidence type="ECO:0000313" key="4">
    <source>
        <dbReference type="EMBL" id="CAA6805771.1"/>
    </source>
</evidence>
<keyword evidence="1" id="KW-0677">Repeat</keyword>
<feature type="repeat" description="TPR" evidence="3">
    <location>
        <begin position="145"/>
        <end position="178"/>
    </location>
</feature>
<dbReference type="SUPFAM" id="SSF81901">
    <property type="entry name" value="HCP-like"/>
    <property type="match status" value="1"/>
</dbReference>
<dbReference type="InterPro" id="IPR011990">
    <property type="entry name" value="TPR-like_helical_dom_sf"/>
</dbReference>
<dbReference type="PANTHER" id="PTHR44858">
    <property type="entry name" value="TETRATRICOPEPTIDE REPEAT PROTEIN 6"/>
    <property type="match status" value="1"/>
</dbReference>
<evidence type="ECO:0000256" key="2">
    <source>
        <dbReference type="ARBA" id="ARBA00022803"/>
    </source>
</evidence>
<dbReference type="Pfam" id="PF13432">
    <property type="entry name" value="TPR_16"/>
    <property type="match status" value="4"/>
</dbReference>
<dbReference type="PROSITE" id="PS50005">
    <property type="entry name" value="TPR"/>
    <property type="match status" value="3"/>
</dbReference>
<dbReference type="InterPro" id="IPR050498">
    <property type="entry name" value="Ycf3"/>
</dbReference>
<dbReference type="GO" id="GO:0009279">
    <property type="term" value="C:cell outer membrane"/>
    <property type="evidence" value="ECO:0007669"/>
    <property type="project" value="TreeGrafter"/>
</dbReference>
<proteinExistence type="predicted"/>
<dbReference type="EMBL" id="CACVAQ010000113">
    <property type="protein sequence ID" value="CAA6805771.1"/>
    <property type="molecule type" value="Genomic_DNA"/>
</dbReference>
<dbReference type="SUPFAM" id="SSF48452">
    <property type="entry name" value="TPR-like"/>
    <property type="match status" value="1"/>
</dbReference>
<dbReference type="AlphaFoldDB" id="A0A6S6SLW1"/>
<dbReference type="SMART" id="SM00028">
    <property type="entry name" value="TPR"/>
    <property type="match status" value="11"/>
</dbReference>